<dbReference type="GO" id="GO:0005576">
    <property type="term" value="C:extracellular region"/>
    <property type="evidence" value="ECO:0007669"/>
    <property type="project" value="TreeGrafter"/>
</dbReference>
<keyword evidence="1" id="KW-0646">Protease inhibitor</keyword>
<evidence type="ECO:0000256" key="2">
    <source>
        <dbReference type="ARBA" id="ARBA00022900"/>
    </source>
</evidence>
<dbReference type="GO" id="GO:0030154">
    <property type="term" value="P:cell differentiation"/>
    <property type="evidence" value="ECO:0007669"/>
    <property type="project" value="TreeGrafter"/>
</dbReference>
<evidence type="ECO:0000313" key="9">
    <source>
        <dbReference type="Proteomes" id="UP001347796"/>
    </source>
</evidence>
<feature type="signal peptide" evidence="5">
    <location>
        <begin position="1"/>
        <end position="17"/>
    </location>
</feature>
<comment type="caution">
    <text evidence="4">Lacks conserved residue(s) required for the propagation of feature annotation.</text>
</comment>
<evidence type="ECO:0000256" key="3">
    <source>
        <dbReference type="ARBA" id="ARBA00023157"/>
    </source>
</evidence>
<dbReference type="InterPro" id="IPR050653">
    <property type="entry name" value="Prot_Inhib_GrowthFact_Antg"/>
</dbReference>
<accession>A0AAN8JPQ8</accession>
<reference evidence="8 9" key="1">
    <citation type="submission" date="2024-01" db="EMBL/GenBank/DDBJ databases">
        <title>The genome of the rayed Mediterranean limpet Patella caerulea (Linnaeus, 1758).</title>
        <authorList>
            <person name="Anh-Thu Weber A."/>
            <person name="Halstead-Nussloch G."/>
        </authorList>
    </citation>
    <scope>NUCLEOTIDE SEQUENCE [LARGE SCALE GENOMIC DNA]</scope>
    <source>
        <strain evidence="8">AATW-2023a</strain>
        <tissue evidence="8">Whole specimen</tissue>
    </source>
</reference>
<evidence type="ECO:0000256" key="1">
    <source>
        <dbReference type="ARBA" id="ARBA00022690"/>
    </source>
</evidence>
<name>A0AAN8JPQ8_PATCE</name>
<evidence type="ECO:0000259" key="7">
    <source>
        <dbReference type="PROSITE" id="PS51465"/>
    </source>
</evidence>
<feature type="chain" id="PRO_5043013434" evidence="5">
    <location>
        <begin position="18"/>
        <end position="108"/>
    </location>
</feature>
<feature type="disulfide bond" evidence="4">
    <location>
        <begin position="34"/>
        <end position="51"/>
    </location>
</feature>
<dbReference type="InterPro" id="IPR036058">
    <property type="entry name" value="Kazal_dom_sf"/>
</dbReference>
<dbReference type="InterPro" id="IPR000742">
    <property type="entry name" value="EGF"/>
</dbReference>
<protein>
    <submittedName>
        <fullName evidence="8">Uncharacterized protein</fullName>
    </submittedName>
</protein>
<keyword evidence="2" id="KW-0722">Serine protease inhibitor</keyword>
<sequence length="108" mass="11881">MLYIGIILYIFCDLTNACYEFPPGIPDPCEGEVCTFGAKCIPSIDGSSHRCVCPDRCDTFGDSLGSTPVCGSNGVDYNNMCELHRAACNSMKEIRVKYYGKCGMCLYF</sequence>
<dbReference type="PROSITE" id="PS50026">
    <property type="entry name" value="EGF_3"/>
    <property type="match status" value="1"/>
</dbReference>
<evidence type="ECO:0000256" key="5">
    <source>
        <dbReference type="SAM" id="SignalP"/>
    </source>
</evidence>
<dbReference type="GO" id="GO:0004867">
    <property type="term" value="F:serine-type endopeptidase inhibitor activity"/>
    <property type="evidence" value="ECO:0007669"/>
    <property type="project" value="UniProtKB-KW"/>
</dbReference>
<comment type="caution">
    <text evidence="8">The sequence shown here is derived from an EMBL/GenBank/DDBJ whole genome shotgun (WGS) entry which is preliminary data.</text>
</comment>
<keyword evidence="5" id="KW-0732">Signal</keyword>
<dbReference type="InterPro" id="IPR002350">
    <property type="entry name" value="Kazal_dom"/>
</dbReference>
<dbReference type="CDD" id="cd00104">
    <property type="entry name" value="KAZAL_FS"/>
    <property type="match status" value="1"/>
</dbReference>
<proteinExistence type="predicted"/>
<dbReference type="AlphaFoldDB" id="A0AAN8JPQ8"/>
<dbReference type="Gene3D" id="3.30.60.30">
    <property type="match status" value="1"/>
</dbReference>
<dbReference type="EMBL" id="JAZGQO010000010">
    <property type="protein sequence ID" value="KAK6177683.1"/>
    <property type="molecule type" value="Genomic_DNA"/>
</dbReference>
<gene>
    <name evidence="8" type="ORF">SNE40_015736</name>
</gene>
<keyword evidence="4" id="KW-0245">EGF-like domain</keyword>
<feature type="domain" description="EGF-like" evidence="6">
    <location>
        <begin position="25"/>
        <end position="58"/>
    </location>
</feature>
<evidence type="ECO:0000313" key="8">
    <source>
        <dbReference type="EMBL" id="KAK6177683.1"/>
    </source>
</evidence>
<evidence type="ECO:0000256" key="4">
    <source>
        <dbReference type="PROSITE-ProRule" id="PRU00076"/>
    </source>
</evidence>
<dbReference type="Proteomes" id="UP001347796">
    <property type="component" value="Unassembled WGS sequence"/>
</dbReference>
<organism evidence="8 9">
    <name type="scientific">Patella caerulea</name>
    <name type="common">Rayed Mediterranean limpet</name>
    <dbReference type="NCBI Taxonomy" id="87958"/>
    <lineage>
        <taxon>Eukaryota</taxon>
        <taxon>Metazoa</taxon>
        <taxon>Spiralia</taxon>
        <taxon>Lophotrochozoa</taxon>
        <taxon>Mollusca</taxon>
        <taxon>Gastropoda</taxon>
        <taxon>Patellogastropoda</taxon>
        <taxon>Patelloidea</taxon>
        <taxon>Patellidae</taxon>
        <taxon>Patella</taxon>
    </lineage>
</organism>
<dbReference type="PROSITE" id="PS51465">
    <property type="entry name" value="KAZAL_2"/>
    <property type="match status" value="1"/>
</dbReference>
<dbReference type="PANTHER" id="PTHR10913:SF45">
    <property type="entry name" value="FOLLISTATIN, ISOFORM A-RELATED"/>
    <property type="match status" value="1"/>
</dbReference>
<evidence type="ECO:0000259" key="6">
    <source>
        <dbReference type="PROSITE" id="PS50026"/>
    </source>
</evidence>
<feature type="domain" description="Kazal-like" evidence="7">
    <location>
        <begin position="52"/>
        <end position="104"/>
    </location>
</feature>
<dbReference type="FunFam" id="3.30.60.30:FF:000024">
    <property type="entry name" value="Transmembrane agrin"/>
    <property type="match status" value="1"/>
</dbReference>
<keyword evidence="9" id="KW-1185">Reference proteome</keyword>
<dbReference type="Pfam" id="PF07648">
    <property type="entry name" value="Kazal_2"/>
    <property type="match status" value="1"/>
</dbReference>
<keyword evidence="3 4" id="KW-1015">Disulfide bond</keyword>
<dbReference type="SUPFAM" id="SSF100895">
    <property type="entry name" value="Kazal-type serine protease inhibitors"/>
    <property type="match status" value="1"/>
</dbReference>
<dbReference type="PANTHER" id="PTHR10913">
    <property type="entry name" value="FOLLISTATIN-RELATED"/>
    <property type="match status" value="1"/>
</dbReference>
<dbReference type="SMART" id="SM00280">
    <property type="entry name" value="KAZAL"/>
    <property type="match status" value="1"/>
</dbReference>